<keyword evidence="10" id="KW-0346">Stress response</keyword>
<feature type="binding site" evidence="7">
    <location>
        <begin position="87"/>
        <end position="91"/>
    </location>
    <ligand>
        <name>ATP</name>
        <dbReference type="ChEBI" id="CHEBI:30616"/>
    </ligand>
</feature>
<comment type="subcellular location">
    <subcellularLocation>
        <location evidence="7">Cytoplasm</location>
    </subcellularLocation>
</comment>
<evidence type="ECO:0000256" key="1">
    <source>
        <dbReference type="ARBA" id="ARBA00006607"/>
    </source>
</evidence>
<dbReference type="NCBIfam" id="NF009488">
    <property type="entry name" value="PRK12850.1"/>
    <property type="match status" value="1"/>
</dbReference>
<keyword evidence="6 7" id="KW-0413">Isomerase</keyword>
<dbReference type="Proteomes" id="UP000009145">
    <property type="component" value="Chromosome"/>
</dbReference>
<dbReference type="NCBIfam" id="NF000592">
    <property type="entry name" value="PRK00013.1"/>
    <property type="match status" value="1"/>
</dbReference>
<keyword evidence="4 7" id="KW-0067">ATP-binding</keyword>
<dbReference type="InterPro" id="IPR027413">
    <property type="entry name" value="GROEL-like_equatorial_sf"/>
</dbReference>
<evidence type="ECO:0000256" key="4">
    <source>
        <dbReference type="ARBA" id="ARBA00022840"/>
    </source>
</evidence>
<dbReference type="GO" id="GO:0051082">
    <property type="term" value="F:unfolded protein binding"/>
    <property type="evidence" value="ECO:0007669"/>
    <property type="project" value="UniProtKB-UniRule"/>
</dbReference>
<dbReference type="InterPro" id="IPR001844">
    <property type="entry name" value="Cpn60/GroEL"/>
</dbReference>
<dbReference type="eggNOG" id="COG0459">
    <property type="taxonomic scope" value="Bacteria"/>
</dbReference>
<dbReference type="HOGENOM" id="CLU_016503_3_0_6"/>
<organism evidence="10 11">
    <name type="scientific">Methylophaga frappieri (strain ATCC BAA-2434 / DSM 25690 / JAM7)</name>
    <dbReference type="NCBI Taxonomy" id="754477"/>
    <lineage>
        <taxon>Bacteria</taxon>
        <taxon>Pseudomonadati</taxon>
        <taxon>Pseudomonadota</taxon>
        <taxon>Gammaproteobacteria</taxon>
        <taxon>Thiotrichales</taxon>
        <taxon>Piscirickettsiaceae</taxon>
        <taxon>Methylophaga</taxon>
    </lineage>
</organism>
<feature type="binding site" evidence="7">
    <location>
        <begin position="30"/>
        <end position="33"/>
    </location>
    <ligand>
        <name>ATP</name>
        <dbReference type="ChEBI" id="CHEBI:30616"/>
    </ligand>
</feature>
<evidence type="ECO:0000256" key="3">
    <source>
        <dbReference type="ARBA" id="ARBA00022741"/>
    </source>
</evidence>
<dbReference type="NCBIfam" id="NF009487">
    <property type="entry name" value="PRK12849.1"/>
    <property type="match status" value="1"/>
</dbReference>
<keyword evidence="2 7" id="KW-0963">Cytoplasm</keyword>
<comment type="similarity">
    <text evidence="1 7 8">Belongs to the chaperonin (HSP60) family.</text>
</comment>
<dbReference type="SUPFAM" id="SSF54849">
    <property type="entry name" value="GroEL-intermediate domain like"/>
    <property type="match status" value="1"/>
</dbReference>
<dbReference type="PANTHER" id="PTHR45633">
    <property type="entry name" value="60 KDA HEAT SHOCK PROTEIN, MITOCHONDRIAL"/>
    <property type="match status" value="1"/>
</dbReference>
<feature type="binding site" evidence="7">
    <location>
        <begin position="479"/>
        <end position="481"/>
    </location>
    <ligand>
        <name>ATP</name>
        <dbReference type="ChEBI" id="CHEBI:30616"/>
    </ligand>
</feature>
<dbReference type="GO" id="GO:0140662">
    <property type="term" value="F:ATP-dependent protein folding chaperone"/>
    <property type="evidence" value="ECO:0007669"/>
    <property type="project" value="InterPro"/>
</dbReference>
<dbReference type="Gene3D" id="3.50.7.10">
    <property type="entry name" value="GroEL"/>
    <property type="match status" value="1"/>
</dbReference>
<dbReference type="STRING" id="754477.Q7C_1742"/>
<comment type="function">
    <text evidence="7 9">Together with its co-chaperonin GroES, plays an essential role in assisting protein folding. The GroEL-GroES system forms a nano-cage that allows encapsulation of the non-native substrate proteins and provides a physical environment optimized to promote and accelerate protein folding.</text>
</comment>
<evidence type="ECO:0000256" key="8">
    <source>
        <dbReference type="RuleBase" id="RU000418"/>
    </source>
</evidence>
<gene>
    <name evidence="7" type="primary">groEL</name>
    <name evidence="7" type="synonym">groL</name>
    <name evidence="10" type="ordered locus">Q7C_1742</name>
</gene>
<keyword evidence="5 7" id="KW-0143">Chaperone</keyword>
<dbReference type="GO" id="GO:0005524">
    <property type="term" value="F:ATP binding"/>
    <property type="evidence" value="ECO:0007669"/>
    <property type="project" value="UniProtKB-UniRule"/>
</dbReference>
<comment type="subunit">
    <text evidence="7 9">Forms a cylinder of 14 subunits composed of two heptameric rings stacked back-to-back. Interacts with the co-chaperonin GroES.</text>
</comment>
<feature type="binding site" evidence="7">
    <location>
        <position position="51"/>
    </location>
    <ligand>
        <name>ATP</name>
        <dbReference type="ChEBI" id="CHEBI:30616"/>
    </ligand>
</feature>
<dbReference type="NCBIfam" id="TIGR02348">
    <property type="entry name" value="GroEL"/>
    <property type="match status" value="1"/>
</dbReference>
<dbReference type="EC" id="5.6.1.7" evidence="7"/>
<reference evidence="10 11" key="1">
    <citation type="journal article" date="2012" name="J. Bacteriol.">
        <title>Complete genome sequences of Methylophaga sp. strain JAM1 and Methylophaga sp. strain JAM7.</title>
        <authorList>
            <person name="Villeneuve C."/>
            <person name="Martineau C."/>
            <person name="Mauffrey F."/>
            <person name="Villemur R."/>
        </authorList>
    </citation>
    <scope>NUCLEOTIDE SEQUENCE [LARGE SCALE GENOMIC DNA]</scope>
    <source>
        <strain evidence="10 11">JAM7</strain>
    </source>
</reference>
<dbReference type="PROSITE" id="PS00296">
    <property type="entry name" value="CHAPERONINS_CPN60"/>
    <property type="match status" value="1"/>
</dbReference>
<proteinExistence type="inferred from homology"/>
<dbReference type="FunFam" id="3.50.7.10:FF:000001">
    <property type="entry name" value="60 kDa chaperonin"/>
    <property type="match status" value="1"/>
</dbReference>
<dbReference type="Gene3D" id="3.30.260.10">
    <property type="entry name" value="TCP-1-like chaperonin intermediate domain"/>
    <property type="match status" value="1"/>
</dbReference>
<dbReference type="SUPFAM" id="SSF52029">
    <property type="entry name" value="GroEL apical domain-like"/>
    <property type="match status" value="1"/>
</dbReference>
<evidence type="ECO:0000256" key="5">
    <source>
        <dbReference type="ARBA" id="ARBA00023186"/>
    </source>
</evidence>
<evidence type="ECO:0000256" key="9">
    <source>
        <dbReference type="RuleBase" id="RU000419"/>
    </source>
</evidence>
<name>I1YIZ0_METFJ</name>
<evidence type="ECO:0000313" key="11">
    <source>
        <dbReference type="Proteomes" id="UP000009145"/>
    </source>
</evidence>
<accession>I1YIZ0</accession>
<dbReference type="CDD" id="cd03344">
    <property type="entry name" value="GroEL"/>
    <property type="match status" value="1"/>
</dbReference>
<dbReference type="FunFam" id="1.10.560.10:FF:000001">
    <property type="entry name" value="60 kDa chaperonin"/>
    <property type="match status" value="1"/>
</dbReference>
<dbReference type="Gene3D" id="1.10.560.10">
    <property type="entry name" value="GroEL-like equatorial domain"/>
    <property type="match status" value="1"/>
</dbReference>
<dbReference type="InterPro" id="IPR027409">
    <property type="entry name" value="GroEL-like_apical_dom_sf"/>
</dbReference>
<keyword evidence="3 7" id="KW-0547">Nucleotide-binding</keyword>
<evidence type="ECO:0000256" key="6">
    <source>
        <dbReference type="ARBA" id="ARBA00023235"/>
    </source>
</evidence>
<dbReference type="GO" id="GO:0016853">
    <property type="term" value="F:isomerase activity"/>
    <property type="evidence" value="ECO:0007669"/>
    <property type="project" value="UniProtKB-KW"/>
</dbReference>
<dbReference type="OrthoDB" id="9766614at2"/>
<dbReference type="HAMAP" id="MF_00600">
    <property type="entry name" value="CH60"/>
    <property type="match status" value="1"/>
</dbReference>
<dbReference type="InterPro" id="IPR018370">
    <property type="entry name" value="Chaperonin_Cpn60_CS"/>
</dbReference>
<feature type="binding site" evidence="7">
    <location>
        <position position="415"/>
    </location>
    <ligand>
        <name>ATP</name>
        <dbReference type="ChEBI" id="CHEBI:30616"/>
    </ligand>
</feature>
<dbReference type="InterPro" id="IPR002423">
    <property type="entry name" value="Cpn60/GroEL/TCP-1"/>
</dbReference>
<dbReference type="RefSeq" id="WP_014704303.1">
    <property type="nucleotide sequence ID" value="NC_017856.1"/>
</dbReference>
<dbReference type="SUPFAM" id="SSF48592">
    <property type="entry name" value="GroEL equatorial domain-like"/>
    <property type="match status" value="1"/>
</dbReference>
<feature type="binding site" evidence="7">
    <location>
        <position position="495"/>
    </location>
    <ligand>
        <name>ATP</name>
        <dbReference type="ChEBI" id="CHEBI:30616"/>
    </ligand>
</feature>
<dbReference type="EMBL" id="CP003380">
    <property type="protein sequence ID" value="AFJ02883.1"/>
    <property type="molecule type" value="Genomic_DNA"/>
</dbReference>
<evidence type="ECO:0000256" key="7">
    <source>
        <dbReference type="HAMAP-Rule" id="MF_00600"/>
    </source>
</evidence>
<sequence length="543" mass="57216">MAAKEVKFGADARQLMVKGVNTLANAVKVTLGPKGRNVILDKSYGAPTITKDGVSVAKEIELEDKFENMGAQMVKEVASHTSDAAGDGTTTATVLAQAILREGMKSVTAGMNPMDLKRGIDKAVQAAVEELKTMSSPCDDDKAIAQVGTISANSDKSVGDIIADAMKKVGKEGVITVEDGRGFADELDVVEGMQFDRGYQSPYFVTDQQTMAAELEDPYVLLFDKKISNIRELLPTLEAVAKSSRPLLIVSEDVEGEALATLVVNNMRGIVKVCAVKAPGFGDRRKAMLEDIAVLTGGTVISEEVGLSLEKVTLDDLGQAKKITVSKENTTIVDGAGRADEIKARVEQIRAQIAESSSDYDKEKLQERVAKLAGGVAVIRVGAGSEIEMKEKKARVEDALHATRAAVEEGVVAGGGVALVRAEMSLGTLKGDNADQDAGIAIARRAMQEPLRQIVTNCGDEAAVVLSQVADGEGNYGYNAATGEYGDMIQMGILDPTKVTRTALQNAGSVSGLMLTTEAMIAELPKEEAAAPMPDMGGMGGMM</sequence>
<dbReference type="AlphaFoldDB" id="I1YIZ0"/>
<dbReference type="Pfam" id="PF00118">
    <property type="entry name" value="Cpn60_TCP1"/>
    <property type="match status" value="1"/>
</dbReference>
<dbReference type="NCBIfam" id="NF009489">
    <property type="entry name" value="PRK12851.1"/>
    <property type="match status" value="1"/>
</dbReference>
<protein>
    <recommendedName>
        <fullName evidence="7">Chaperonin GroEL</fullName>
        <ecNumber evidence="7">5.6.1.7</ecNumber>
    </recommendedName>
    <alternativeName>
        <fullName evidence="7">60 kDa chaperonin</fullName>
    </alternativeName>
    <alternativeName>
        <fullName evidence="7">Chaperonin-60</fullName>
        <shortName evidence="7">Cpn60</shortName>
    </alternativeName>
</protein>
<dbReference type="GO" id="GO:0005737">
    <property type="term" value="C:cytoplasm"/>
    <property type="evidence" value="ECO:0007669"/>
    <property type="project" value="UniProtKB-SubCell"/>
</dbReference>
<dbReference type="GO" id="GO:0042026">
    <property type="term" value="P:protein refolding"/>
    <property type="evidence" value="ECO:0007669"/>
    <property type="project" value="UniProtKB-UniRule"/>
</dbReference>
<evidence type="ECO:0000256" key="2">
    <source>
        <dbReference type="ARBA" id="ARBA00022490"/>
    </source>
</evidence>
<dbReference type="PRINTS" id="PR00298">
    <property type="entry name" value="CHAPERONIN60"/>
</dbReference>
<dbReference type="InterPro" id="IPR027410">
    <property type="entry name" value="TCP-1-like_intermed_sf"/>
</dbReference>
<evidence type="ECO:0000313" key="10">
    <source>
        <dbReference type="EMBL" id="AFJ02883.1"/>
    </source>
</evidence>
<dbReference type="PATRIC" id="fig|754477.3.peg.1712"/>
<dbReference type="KEGG" id="mec:Q7C_1742"/>
<keyword evidence="11" id="KW-1185">Reference proteome</keyword>